<dbReference type="SUPFAM" id="SSF47216">
    <property type="entry name" value="Proteasome activator"/>
    <property type="match status" value="1"/>
</dbReference>
<dbReference type="GO" id="GO:0005654">
    <property type="term" value="C:nucleoplasm"/>
    <property type="evidence" value="ECO:0007669"/>
    <property type="project" value="TreeGrafter"/>
</dbReference>
<gene>
    <name evidence="5" type="ORF">BdWA1_003284</name>
</gene>
<dbReference type="AlphaFoldDB" id="A0AAD9PIT0"/>
<dbReference type="RefSeq" id="XP_067802450.1">
    <property type="nucleotide sequence ID" value="XM_067948299.1"/>
</dbReference>
<evidence type="ECO:0000313" key="6">
    <source>
        <dbReference type="Proteomes" id="UP001214638"/>
    </source>
</evidence>
<dbReference type="InterPro" id="IPR009077">
    <property type="entry name" value="Proteasome_activ_PA28"/>
</dbReference>
<dbReference type="PANTHER" id="PTHR10660">
    <property type="entry name" value="PROTEASOME REGULATOR PA28"/>
    <property type="match status" value="1"/>
</dbReference>
<feature type="domain" description="Proteasome activator PA28 N-terminal" evidence="3">
    <location>
        <begin position="67"/>
        <end position="111"/>
    </location>
</feature>
<dbReference type="GO" id="GO:0008537">
    <property type="term" value="C:proteasome activator complex"/>
    <property type="evidence" value="ECO:0007669"/>
    <property type="project" value="InterPro"/>
</dbReference>
<dbReference type="GO" id="GO:0061133">
    <property type="term" value="F:endopeptidase activator activity"/>
    <property type="evidence" value="ECO:0007669"/>
    <property type="project" value="TreeGrafter"/>
</dbReference>
<evidence type="ECO:0000259" key="4">
    <source>
        <dbReference type="Pfam" id="PF02252"/>
    </source>
</evidence>
<keyword evidence="2 5" id="KW-0647">Proteasome</keyword>
<dbReference type="InterPro" id="IPR036996">
    <property type="entry name" value="PA28_N_sf"/>
</dbReference>
<dbReference type="InterPro" id="IPR036997">
    <property type="entry name" value="PA28_C_sf"/>
</dbReference>
<dbReference type="Gene3D" id="1.20.120.180">
    <property type="entry name" value="Proteasome activator pa28, C-terminal domain"/>
    <property type="match status" value="1"/>
</dbReference>
<feature type="domain" description="Proteasome activator PA28 C-terminal" evidence="4">
    <location>
        <begin position="158"/>
        <end position="233"/>
    </location>
</feature>
<organism evidence="5 6">
    <name type="scientific">Babesia duncani</name>
    <dbReference type="NCBI Taxonomy" id="323732"/>
    <lineage>
        <taxon>Eukaryota</taxon>
        <taxon>Sar</taxon>
        <taxon>Alveolata</taxon>
        <taxon>Apicomplexa</taxon>
        <taxon>Aconoidasida</taxon>
        <taxon>Piroplasmida</taxon>
        <taxon>Babesiidae</taxon>
        <taxon>Babesia</taxon>
    </lineage>
</organism>
<dbReference type="InterPro" id="IPR036252">
    <property type="entry name" value="Proteasome_activ_sf"/>
</dbReference>
<accession>A0AAD9PIT0</accession>
<dbReference type="EMBL" id="JALLKP010000004">
    <property type="protein sequence ID" value="KAK2195607.1"/>
    <property type="molecule type" value="Genomic_DNA"/>
</dbReference>
<evidence type="ECO:0000259" key="3">
    <source>
        <dbReference type="Pfam" id="PF02251"/>
    </source>
</evidence>
<dbReference type="GeneID" id="94337581"/>
<proteinExistence type="inferred from homology"/>
<reference evidence="5" key="1">
    <citation type="journal article" date="2023" name="Nat. Microbiol.">
        <title>Babesia duncani multi-omics identifies virulence factors and drug targets.</title>
        <authorList>
            <person name="Singh P."/>
            <person name="Lonardi S."/>
            <person name="Liang Q."/>
            <person name="Vydyam P."/>
            <person name="Khabirova E."/>
            <person name="Fang T."/>
            <person name="Gihaz S."/>
            <person name="Thekkiniath J."/>
            <person name="Munshi M."/>
            <person name="Abel S."/>
            <person name="Ciampossin L."/>
            <person name="Batugedara G."/>
            <person name="Gupta M."/>
            <person name="Lu X.M."/>
            <person name="Lenz T."/>
            <person name="Chakravarty S."/>
            <person name="Cornillot E."/>
            <person name="Hu Y."/>
            <person name="Ma W."/>
            <person name="Gonzalez L.M."/>
            <person name="Sanchez S."/>
            <person name="Estrada K."/>
            <person name="Sanchez-Flores A."/>
            <person name="Montero E."/>
            <person name="Harb O.S."/>
            <person name="Le Roch K.G."/>
            <person name="Mamoun C.B."/>
        </authorList>
    </citation>
    <scope>NUCLEOTIDE SEQUENCE</scope>
    <source>
        <strain evidence="5">WA1</strain>
    </source>
</reference>
<evidence type="ECO:0000313" key="5">
    <source>
        <dbReference type="EMBL" id="KAK2195607.1"/>
    </source>
</evidence>
<dbReference type="Pfam" id="PF02252">
    <property type="entry name" value="PA28_C"/>
    <property type="match status" value="1"/>
</dbReference>
<dbReference type="Pfam" id="PF02251">
    <property type="entry name" value="PA28_N"/>
    <property type="match status" value="1"/>
</dbReference>
<protein>
    <submittedName>
        <fullName evidence="5">Bifunctional Proteasome activator PA28</fullName>
    </submittedName>
</protein>
<dbReference type="GO" id="GO:0005737">
    <property type="term" value="C:cytoplasm"/>
    <property type="evidence" value="ECO:0007669"/>
    <property type="project" value="TreeGrafter"/>
</dbReference>
<comment type="similarity">
    <text evidence="1">Belongs to the PA28 family.</text>
</comment>
<dbReference type="Proteomes" id="UP001214638">
    <property type="component" value="Unassembled WGS sequence"/>
</dbReference>
<name>A0AAD9PIT0_9APIC</name>
<evidence type="ECO:0000256" key="1">
    <source>
        <dbReference type="ARBA" id="ARBA00005883"/>
    </source>
</evidence>
<keyword evidence="6" id="KW-1185">Reference proteome</keyword>
<dbReference type="InterPro" id="IPR003185">
    <property type="entry name" value="Proteasome_activ_PA28_N"/>
</dbReference>
<comment type="caution">
    <text evidence="5">The sequence shown here is derived from an EMBL/GenBank/DDBJ whole genome shotgun (WGS) entry which is preliminary data.</text>
</comment>
<evidence type="ECO:0000256" key="2">
    <source>
        <dbReference type="ARBA" id="ARBA00022942"/>
    </source>
</evidence>
<dbReference type="PANTHER" id="PTHR10660:SF2">
    <property type="entry name" value="LD45860P"/>
    <property type="match status" value="1"/>
</dbReference>
<dbReference type="GO" id="GO:2000045">
    <property type="term" value="P:regulation of G1/S transition of mitotic cell cycle"/>
    <property type="evidence" value="ECO:0007669"/>
    <property type="project" value="TreeGrafter"/>
</dbReference>
<dbReference type="GO" id="GO:0061136">
    <property type="term" value="P:regulation of proteasomal protein catabolic process"/>
    <property type="evidence" value="ECO:0007669"/>
    <property type="project" value="TreeGrafter"/>
</dbReference>
<dbReference type="Gene3D" id="1.20.5.120">
    <property type="entry name" value="Proteasome activator pa28, N-terminal domain"/>
    <property type="match status" value="1"/>
</dbReference>
<dbReference type="InterPro" id="IPR003186">
    <property type="entry name" value="PA28_C"/>
</dbReference>
<dbReference type="KEGG" id="bdw:94337581"/>
<sequence length="263" mass="29893">MICRLSFNVILHNMHVFNFFCLVEHGPLIILLGSLGLCIQKINHVVKMERKLNGISVDKIDPSDADVKSKYLGFREQVTKAALTCLREKIPQKIVHFNSLLTSSVLSGENLFHSADLNQVDYKLDLCVKGTKRTLENVCFHIATGNNVQGPATELYTPHHKQIQAELEIIKCEASQLIEIVSLEMYTWHLIDWIEDGNNFGVGIQEEVIQELTRVEDTAFNLYDAIVKYYMARYAPQAPLHFQGETLYKGMDPYQDNSSGYAK</sequence>